<keyword evidence="1" id="KW-0812">Transmembrane</keyword>
<name>A0A7Y3WVQ7_9HYPH</name>
<keyword evidence="1" id="KW-0472">Membrane</keyword>
<dbReference type="AlphaFoldDB" id="A0A7Y3WVQ7"/>
<sequence>MRQVSNSLIGEIFGAVLRVLCIAVPVVVALAAIVFIVKYEERRAFVPKEQTPGVTEPLGN</sequence>
<keyword evidence="1" id="KW-1133">Transmembrane helix</keyword>
<dbReference type="EMBL" id="PKQI01000001">
    <property type="protein sequence ID" value="NNV19467.1"/>
    <property type="molecule type" value="Genomic_DNA"/>
</dbReference>
<evidence type="ECO:0000313" key="3">
    <source>
        <dbReference type="Proteomes" id="UP000526233"/>
    </source>
</evidence>
<evidence type="ECO:0000256" key="1">
    <source>
        <dbReference type="SAM" id="Phobius"/>
    </source>
</evidence>
<protein>
    <submittedName>
        <fullName evidence="2">Uncharacterized protein</fullName>
    </submittedName>
</protein>
<reference evidence="2 3" key="1">
    <citation type="submission" date="2018-11" db="EMBL/GenBank/DDBJ databases">
        <title>Genome sequencing and analysis.</title>
        <authorList>
            <person name="Huang Y.-T."/>
        </authorList>
    </citation>
    <scope>NUCLEOTIDE SEQUENCE [LARGE SCALE GENOMIC DNA]</scope>
    <source>
        <strain evidence="2 3">SHIN</strain>
    </source>
</reference>
<feature type="transmembrane region" description="Helical" evidence="1">
    <location>
        <begin position="12"/>
        <end position="37"/>
    </location>
</feature>
<proteinExistence type="predicted"/>
<evidence type="ECO:0000313" key="2">
    <source>
        <dbReference type="EMBL" id="NNV19467.1"/>
    </source>
</evidence>
<accession>A0A7Y3WVQ7</accession>
<organism evidence="2 3">
    <name type="scientific">Brucella pseudogrignonensis</name>
    <dbReference type="NCBI Taxonomy" id="419475"/>
    <lineage>
        <taxon>Bacteria</taxon>
        <taxon>Pseudomonadati</taxon>
        <taxon>Pseudomonadota</taxon>
        <taxon>Alphaproteobacteria</taxon>
        <taxon>Hyphomicrobiales</taxon>
        <taxon>Brucellaceae</taxon>
        <taxon>Brucella/Ochrobactrum group</taxon>
        <taxon>Brucella</taxon>
    </lineage>
</organism>
<dbReference type="Proteomes" id="UP000526233">
    <property type="component" value="Unassembled WGS sequence"/>
</dbReference>
<comment type="caution">
    <text evidence="2">The sequence shown here is derived from an EMBL/GenBank/DDBJ whole genome shotgun (WGS) entry which is preliminary data.</text>
</comment>
<gene>
    <name evidence="2" type="ORF">EHE22_03360</name>
</gene>
<dbReference type="RefSeq" id="WP_007878800.1">
    <property type="nucleotide sequence ID" value="NZ_JBHEEM010000002.1"/>
</dbReference>